<comment type="similarity">
    <text evidence="5">Belongs to the TatC family.</text>
</comment>
<reference evidence="6 7" key="1">
    <citation type="submission" date="2016-06" db="EMBL/GenBank/DDBJ databases">
        <title>Respiratory ammonification of nitrate coupled to the oxidation of elemental sulfur in deep-sea autotrophic thermophilic bacteria.</title>
        <authorList>
            <person name="Slobodkina G.B."/>
            <person name="Mardanov A.V."/>
            <person name="Ravin N.V."/>
            <person name="Frolova A.A."/>
            <person name="Viryasiv M.B."/>
            <person name="Chernyh N.A."/>
            <person name="Bonch-Osmolovskaya E.A."/>
            <person name="Slobodkin A.I."/>
        </authorList>
    </citation>
    <scope>NUCLEOTIDE SEQUENCE [LARGE SCALE GENOMIC DNA]</scope>
    <source>
        <strain evidence="6 7">S69</strain>
    </source>
</reference>
<name>A0A1B9F981_9BACT</name>
<comment type="subunit">
    <text evidence="5">Forms a complex with TatA.</text>
</comment>
<keyword evidence="5" id="KW-0811">Translocation</keyword>
<accession>A0A1B9F981</accession>
<comment type="function">
    <text evidence="5">Part of the twin-arginine translocation (Tat) system that transports large folded proteins containing a characteristic twin-arginine motif in their signal peptide across membranes.</text>
</comment>
<dbReference type="GO" id="GO:0043953">
    <property type="term" value="P:protein transport by the Tat complex"/>
    <property type="evidence" value="ECO:0007669"/>
    <property type="project" value="UniProtKB-UniRule"/>
</dbReference>
<keyword evidence="4 5" id="KW-0472">Membrane</keyword>
<organism evidence="6 7">
    <name type="scientific">Dissulfuribacter thermophilus</name>
    <dbReference type="NCBI Taxonomy" id="1156395"/>
    <lineage>
        <taxon>Bacteria</taxon>
        <taxon>Pseudomonadati</taxon>
        <taxon>Thermodesulfobacteriota</taxon>
        <taxon>Dissulfuribacteria</taxon>
        <taxon>Dissulfuribacterales</taxon>
        <taxon>Dissulfuribacteraceae</taxon>
        <taxon>Dissulfuribacter</taxon>
    </lineage>
</organism>
<evidence type="ECO:0000256" key="4">
    <source>
        <dbReference type="ARBA" id="ARBA00023136"/>
    </source>
</evidence>
<evidence type="ECO:0000256" key="1">
    <source>
        <dbReference type="ARBA" id="ARBA00004141"/>
    </source>
</evidence>
<feature type="transmembrane region" description="Helical" evidence="5">
    <location>
        <begin position="197"/>
        <end position="213"/>
    </location>
</feature>
<dbReference type="PANTHER" id="PTHR30371:SF0">
    <property type="entry name" value="SEC-INDEPENDENT PROTEIN TRANSLOCASE PROTEIN TATC, CHLOROPLASTIC-RELATED"/>
    <property type="match status" value="1"/>
</dbReference>
<dbReference type="HAMAP" id="MF_00902">
    <property type="entry name" value="TatC"/>
    <property type="match status" value="1"/>
</dbReference>
<dbReference type="PANTHER" id="PTHR30371">
    <property type="entry name" value="SEC-INDEPENDENT PROTEIN TRANSLOCASE PROTEIN TATC"/>
    <property type="match status" value="1"/>
</dbReference>
<keyword evidence="5" id="KW-1003">Cell membrane</keyword>
<dbReference type="AlphaFoldDB" id="A0A1B9F981"/>
<proteinExistence type="inferred from homology"/>
<evidence type="ECO:0000256" key="3">
    <source>
        <dbReference type="ARBA" id="ARBA00022989"/>
    </source>
</evidence>
<sequence>MISETQNELPLTEHLRELRQRLIRSLVVVSILACVSYAFIEPIFKALSIPLLDVLPEGRSLIFTSYPEAFFTYLKLAITTGIFLASPWILFEIWAFIAPGLYAHEKRLLFPFIIFGSAFFVGGGLFGYFVVFPTAFKFLAGYESDMLTLYPSISEYFTLVVRLLLGFGLAFELPLILVFLGLLGIVNTTMLRRNRKYALLGAFIIAAIFTPTPDVLNQTLLAVPLLLLYEISIWALEIIQRLRS</sequence>
<dbReference type="PRINTS" id="PR01840">
    <property type="entry name" value="TATCFAMILY"/>
</dbReference>
<dbReference type="Proteomes" id="UP000093080">
    <property type="component" value="Unassembled WGS sequence"/>
</dbReference>
<evidence type="ECO:0000256" key="5">
    <source>
        <dbReference type="HAMAP-Rule" id="MF_00902"/>
    </source>
</evidence>
<dbReference type="PATRIC" id="fig|1156395.6.peg.300"/>
<evidence type="ECO:0000313" key="6">
    <source>
        <dbReference type="EMBL" id="OCC16479.1"/>
    </source>
</evidence>
<keyword evidence="2 5" id="KW-0812">Transmembrane</keyword>
<evidence type="ECO:0000256" key="2">
    <source>
        <dbReference type="ARBA" id="ARBA00022692"/>
    </source>
</evidence>
<comment type="caution">
    <text evidence="6">The sequence shown here is derived from an EMBL/GenBank/DDBJ whole genome shotgun (WGS) entry which is preliminary data.</text>
</comment>
<protein>
    <recommendedName>
        <fullName evidence="5">Sec-independent protein translocase protein TatC</fullName>
    </recommendedName>
</protein>
<evidence type="ECO:0000313" key="7">
    <source>
        <dbReference type="Proteomes" id="UP000093080"/>
    </source>
</evidence>
<gene>
    <name evidence="5" type="primary">tatC</name>
    <name evidence="6" type="ORF">DBT_0296</name>
</gene>
<comment type="subcellular location">
    <subcellularLocation>
        <location evidence="5">Cell membrane</location>
        <topology evidence="5">Multi-pass membrane protein</topology>
    </subcellularLocation>
    <subcellularLocation>
        <location evidence="1">Membrane</location>
        <topology evidence="1">Multi-pass membrane protein</topology>
    </subcellularLocation>
</comment>
<dbReference type="PROSITE" id="PS01218">
    <property type="entry name" value="TATC"/>
    <property type="match status" value="1"/>
</dbReference>
<dbReference type="GO" id="GO:0009977">
    <property type="term" value="F:proton motive force dependent protein transmembrane transporter activity"/>
    <property type="evidence" value="ECO:0007669"/>
    <property type="project" value="TreeGrafter"/>
</dbReference>
<dbReference type="GO" id="GO:0033281">
    <property type="term" value="C:TAT protein transport complex"/>
    <property type="evidence" value="ECO:0007669"/>
    <property type="project" value="UniProtKB-UniRule"/>
</dbReference>
<keyword evidence="5" id="KW-0653">Protein transport</keyword>
<keyword evidence="7" id="KW-1185">Reference proteome</keyword>
<feature type="transmembrane region" description="Helical" evidence="5">
    <location>
        <begin position="109"/>
        <end position="136"/>
    </location>
</feature>
<dbReference type="EMBL" id="MAGO01000001">
    <property type="protein sequence ID" value="OCC16479.1"/>
    <property type="molecule type" value="Genomic_DNA"/>
</dbReference>
<dbReference type="STRING" id="1156395.DBT_0296"/>
<dbReference type="InterPro" id="IPR019820">
    <property type="entry name" value="Sec-indep_translocase_CS"/>
</dbReference>
<keyword evidence="5" id="KW-0813">Transport</keyword>
<dbReference type="RefSeq" id="WP_067615683.1">
    <property type="nucleotide sequence ID" value="NZ_MAGO01000001.1"/>
</dbReference>
<feature type="transmembrane region" description="Helical" evidence="5">
    <location>
        <begin position="156"/>
        <end position="185"/>
    </location>
</feature>
<dbReference type="GO" id="GO:0065002">
    <property type="term" value="P:intracellular protein transmembrane transport"/>
    <property type="evidence" value="ECO:0007669"/>
    <property type="project" value="TreeGrafter"/>
</dbReference>
<dbReference type="NCBIfam" id="TIGR00945">
    <property type="entry name" value="tatC"/>
    <property type="match status" value="1"/>
</dbReference>
<feature type="transmembrane region" description="Helical" evidence="5">
    <location>
        <begin position="21"/>
        <end position="40"/>
    </location>
</feature>
<feature type="transmembrane region" description="Helical" evidence="5">
    <location>
        <begin position="219"/>
        <end position="239"/>
    </location>
</feature>
<dbReference type="InterPro" id="IPR002033">
    <property type="entry name" value="TatC"/>
</dbReference>
<keyword evidence="3 5" id="KW-1133">Transmembrane helix</keyword>
<feature type="transmembrane region" description="Helical" evidence="5">
    <location>
        <begin position="73"/>
        <end position="97"/>
    </location>
</feature>
<dbReference type="Pfam" id="PF00902">
    <property type="entry name" value="TatC"/>
    <property type="match status" value="1"/>
</dbReference>